<dbReference type="EMBL" id="QTLC01000075">
    <property type="protein sequence ID" value="RDY67297.1"/>
    <property type="molecule type" value="Genomic_DNA"/>
</dbReference>
<comment type="caution">
    <text evidence="1">The sequence shown here is derived from an EMBL/GenBank/DDBJ whole genome shotgun (WGS) entry which is preliminary data.</text>
</comment>
<organism evidence="1 2">
    <name type="scientific">Halobacillus trueperi</name>
    <dbReference type="NCBI Taxonomy" id="156205"/>
    <lineage>
        <taxon>Bacteria</taxon>
        <taxon>Bacillati</taxon>
        <taxon>Bacillota</taxon>
        <taxon>Bacilli</taxon>
        <taxon>Bacillales</taxon>
        <taxon>Bacillaceae</taxon>
        <taxon>Halobacillus</taxon>
    </lineage>
</organism>
<evidence type="ECO:0000313" key="1">
    <source>
        <dbReference type="EMBL" id="RDY67297.1"/>
    </source>
</evidence>
<name>A0A3D8VD03_9BACI</name>
<dbReference type="Proteomes" id="UP000257032">
    <property type="component" value="Unassembled WGS sequence"/>
</dbReference>
<accession>A0A3D8VD03</accession>
<proteinExistence type="predicted"/>
<evidence type="ECO:0000313" key="2">
    <source>
        <dbReference type="Proteomes" id="UP000257032"/>
    </source>
</evidence>
<protein>
    <submittedName>
        <fullName evidence="1">Uncharacterized protein</fullName>
    </submittedName>
</protein>
<reference evidence="1 2" key="1">
    <citation type="submission" date="2018-08" db="EMBL/GenBank/DDBJ databases">
        <title>Genome sequence of strict halophilic Halobacillus trueperi SS1 isolated from Lunsu, a salty water body of North West Himalayas.</title>
        <authorList>
            <person name="Gupta S."/>
            <person name="Sharma P."/>
            <person name="Dev K."/>
            <person name="Baumler D."/>
            <person name="Sourirajan A."/>
        </authorList>
    </citation>
    <scope>NUCLEOTIDE SEQUENCE [LARGE SCALE GENOMIC DNA]</scope>
    <source>
        <strain evidence="1 2">SS1</strain>
    </source>
</reference>
<sequence length="60" mass="7264">MENLIEIKLPGHTVFLTHDEMKVLLRSNPNVWKESIKRGKYILRSRKQKEREIKKFKGDR</sequence>
<gene>
    <name evidence="1" type="ORF">DXT76_19580</name>
</gene>
<dbReference type="AlphaFoldDB" id="A0A3D8VD03"/>